<keyword evidence="1 3" id="KW-0853">WD repeat</keyword>
<evidence type="ECO:0000256" key="3">
    <source>
        <dbReference type="PROSITE-ProRule" id="PRU00221"/>
    </source>
</evidence>
<evidence type="ECO:0008006" key="7">
    <source>
        <dbReference type="Google" id="ProtNLM"/>
    </source>
</evidence>
<feature type="compositionally biased region" description="Basic residues" evidence="4">
    <location>
        <begin position="107"/>
        <end position="123"/>
    </location>
</feature>
<evidence type="ECO:0000256" key="1">
    <source>
        <dbReference type="ARBA" id="ARBA00022574"/>
    </source>
</evidence>
<feature type="compositionally biased region" description="Basic and acidic residues" evidence="4">
    <location>
        <begin position="1"/>
        <end position="20"/>
    </location>
</feature>
<organism evidence="5 6">
    <name type="scientific">Coptotermes formosanus</name>
    <name type="common">Formosan subterranean termite</name>
    <dbReference type="NCBI Taxonomy" id="36987"/>
    <lineage>
        <taxon>Eukaryota</taxon>
        <taxon>Metazoa</taxon>
        <taxon>Ecdysozoa</taxon>
        <taxon>Arthropoda</taxon>
        <taxon>Hexapoda</taxon>
        <taxon>Insecta</taxon>
        <taxon>Pterygota</taxon>
        <taxon>Neoptera</taxon>
        <taxon>Polyneoptera</taxon>
        <taxon>Dictyoptera</taxon>
        <taxon>Blattodea</taxon>
        <taxon>Blattoidea</taxon>
        <taxon>Termitoidae</taxon>
        <taxon>Rhinotermitidae</taxon>
        <taxon>Coptotermes</taxon>
    </lineage>
</organism>
<dbReference type="GO" id="GO:0080008">
    <property type="term" value="C:Cul4-RING E3 ubiquitin ligase complex"/>
    <property type="evidence" value="ECO:0007669"/>
    <property type="project" value="TreeGrafter"/>
</dbReference>
<proteinExistence type="predicted"/>
<accession>A0A6L2Q4N0</accession>
<protein>
    <recommendedName>
        <fullName evidence="7">WD repeat-containing protein 55 homolog</fullName>
    </recommendedName>
</protein>
<dbReference type="Gene3D" id="2.130.10.10">
    <property type="entry name" value="YVTN repeat-like/Quinoprotein amine dehydrogenase"/>
    <property type="match status" value="1"/>
</dbReference>
<dbReference type="SMART" id="SM00320">
    <property type="entry name" value="WD40"/>
    <property type="match status" value="6"/>
</dbReference>
<dbReference type="SUPFAM" id="SSF50978">
    <property type="entry name" value="WD40 repeat-like"/>
    <property type="match status" value="1"/>
</dbReference>
<dbReference type="PROSITE" id="PS50294">
    <property type="entry name" value="WD_REPEATS_REGION"/>
    <property type="match status" value="1"/>
</dbReference>
<dbReference type="PANTHER" id="PTHR15574">
    <property type="entry name" value="WD REPEAT DOMAIN-CONTAINING FAMILY"/>
    <property type="match status" value="1"/>
</dbReference>
<dbReference type="InterPro" id="IPR001680">
    <property type="entry name" value="WD40_rpt"/>
</dbReference>
<dbReference type="OrthoDB" id="4869960at2759"/>
<reference evidence="6" key="1">
    <citation type="submission" date="2020-01" db="EMBL/GenBank/DDBJ databases">
        <title>Draft genome sequence of the Termite Coptotermes fromosanus.</title>
        <authorList>
            <person name="Itakura S."/>
            <person name="Yosikawa Y."/>
            <person name="Umezawa K."/>
        </authorList>
    </citation>
    <scope>NUCLEOTIDE SEQUENCE [LARGE SCALE GENOMIC DNA]</scope>
</reference>
<dbReference type="FunCoup" id="A0A6L2Q4N0">
    <property type="interactions" value="893"/>
</dbReference>
<dbReference type="InParanoid" id="A0A6L2Q4N0"/>
<dbReference type="AlphaFoldDB" id="A0A6L2Q4N0"/>
<feature type="compositionally biased region" description="Basic and acidic residues" evidence="4">
    <location>
        <begin position="60"/>
        <end position="81"/>
    </location>
</feature>
<dbReference type="InterPro" id="IPR036322">
    <property type="entry name" value="WD40_repeat_dom_sf"/>
</dbReference>
<dbReference type="GO" id="GO:0005737">
    <property type="term" value="C:cytoplasm"/>
    <property type="evidence" value="ECO:0007669"/>
    <property type="project" value="TreeGrafter"/>
</dbReference>
<dbReference type="InterPro" id="IPR015943">
    <property type="entry name" value="WD40/YVTN_repeat-like_dom_sf"/>
</dbReference>
<feature type="repeat" description="WD" evidence="3">
    <location>
        <begin position="278"/>
        <end position="310"/>
    </location>
</feature>
<feature type="compositionally biased region" description="Polar residues" evidence="4">
    <location>
        <begin position="152"/>
        <end position="163"/>
    </location>
</feature>
<dbReference type="EMBL" id="BLKM01001253">
    <property type="protein sequence ID" value="GFG39841.1"/>
    <property type="molecule type" value="Genomic_DNA"/>
</dbReference>
<dbReference type="Proteomes" id="UP000502823">
    <property type="component" value="Unassembled WGS sequence"/>
</dbReference>
<gene>
    <name evidence="5" type="ORF">Cfor_08821</name>
</gene>
<keyword evidence="6" id="KW-1185">Reference proteome</keyword>
<sequence length="689" mass="76093">MAARTKSEEKMDVDNEKVATEDTSGNLATGELVGDSEGAVEVKSTEDVGNGETRTKRQIKKDDSGISVEKSENSSDDDASKKQKTTNGQVQEGGHSSLNGSGFMPKLKSRVKNRNYRIKKGRGMGKGSSDEDERTTVESQHSSQRAGDGRSSPDSGHQESSSAPDDVEVEEPGKESAGLATSGIDSTRKRSRASESDESDSAGSEERKTELSDTELEEEEITPSVLLKQKPKHKWFVVQEVINRQKGVGGRYQGAELFQQRCYGSLHAVQRLELMYKLEAHRGCVNTLHFNSSGTLLASGSDDLSIVVWDWALGKFLVSYDSGHRSNVFQAKFLPLTGDTHIVSCGRDGQVRLGELSSTGACRSTRRLGQHRGPAHKLAIQQETPHVFLSSGEDGLIMSIDVRDSKADKLLYVRDGDRKIALYSIHMNPLNCNEFCVSGRDNYVRIYDKRKLSDGTQLKKFCPRHLTNIGTFTYVTCAVFNYNGTEILGSYNDEDIYLFDTRHPDVKGISFFGPKSEYIVSGSDCGNIYFWDKGTESIVQWLVGDENGVVNCLEPHPQIPILATSGLDDDVKIWVPSCEHEPTMVGLRSTVVSNYKGREDDRHRDPDAFDGQMLWLLWRHIRRTERRRESQNQNSPSWLSGAPFSNVSHGSSDGGLRTSASAPDEDTATSESSSSESEDREQGVRCSPS</sequence>
<comment type="caution">
    <text evidence="5">The sequence shown here is derived from an EMBL/GenBank/DDBJ whole genome shotgun (WGS) entry which is preliminary data.</text>
</comment>
<feature type="region of interest" description="Disordered" evidence="4">
    <location>
        <begin position="626"/>
        <end position="689"/>
    </location>
</feature>
<dbReference type="Pfam" id="PF00400">
    <property type="entry name" value="WD40"/>
    <property type="match status" value="3"/>
</dbReference>
<dbReference type="PANTHER" id="PTHR15574:SF21">
    <property type="entry name" value="DDB1- AND CUL4-ASSOCIATED FACTOR 8"/>
    <property type="match status" value="1"/>
</dbReference>
<evidence type="ECO:0000256" key="2">
    <source>
        <dbReference type="ARBA" id="ARBA00022737"/>
    </source>
</evidence>
<keyword evidence="2" id="KW-0677">Repeat</keyword>
<dbReference type="PROSITE" id="PS50082">
    <property type="entry name" value="WD_REPEATS_2"/>
    <property type="match status" value="1"/>
</dbReference>
<feature type="region of interest" description="Disordered" evidence="4">
    <location>
        <begin position="1"/>
        <end position="224"/>
    </location>
</feature>
<feature type="compositionally biased region" description="Polar residues" evidence="4">
    <location>
        <begin position="631"/>
        <end position="651"/>
    </location>
</feature>
<feature type="compositionally biased region" description="Acidic residues" evidence="4">
    <location>
        <begin position="212"/>
        <end position="221"/>
    </location>
</feature>
<feature type="compositionally biased region" description="Polar residues" evidence="4">
    <location>
        <begin position="85"/>
        <end position="100"/>
    </location>
</feature>
<evidence type="ECO:0000313" key="5">
    <source>
        <dbReference type="EMBL" id="GFG39841.1"/>
    </source>
</evidence>
<feature type="compositionally biased region" description="Basic and acidic residues" evidence="4">
    <location>
        <begin position="186"/>
        <end position="195"/>
    </location>
</feature>
<dbReference type="InterPro" id="IPR045151">
    <property type="entry name" value="DCAF8"/>
</dbReference>
<evidence type="ECO:0000256" key="4">
    <source>
        <dbReference type="SAM" id="MobiDB-lite"/>
    </source>
</evidence>
<name>A0A6L2Q4N0_COPFO</name>
<evidence type="ECO:0000313" key="6">
    <source>
        <dbReference type="Proteomes" id="UP000502823"/>
    </source>
</evidence>